<feature type="region of interest" description="Disordered" evidence="4">
    <location>
        <begin position="276"/>
        <end position="297"/>
    </location>
</feature>
<dbReference type="PANTHER" id="PTHR22602">
    <property type="entry name" value="TRANSFERASE CAF17, MITOCHONDRIAL-RELATED"/>
    <property type="match status" value="1"/>
</dbReference>
<dbReference type="PANTHER" id="PTHR22602:SF0">
    <property type="entry name" value="TRANSFERASE CAF17, MITOCHONDRIAL-RELATED"/>
    <property type="match status" value="1"/>
</dbReference>
<feature type="domain" description="CAF17 C-terminal" evidence="5">
    <location>
        <begin position="243"/>
        <end position="367"/>
    </location>
</feature>
<sequence>MLPGRLSQLLPAALRRGLATQASHQAAPTQACLEGSRGVIRIAGAGLVHFLQGIVTVDVLPLEAPSAPPLYACMLNAQGRHLHDLLLYRTADAEPTVLADVDAAGMEDLLRLLKRYRLRQKLDIQDVSQQYRVWARWGGAAAEDGGAEVPPGWAPDPRLPQLGLRAVLPRGGEGEAAGGAAGWEAHRRWRMLHGVAEGDSEIPSGEVIPLEFNLDGLNGISFTKGCYVGQELMARTHFKGVVRKRLMPFVAAPASSPPVSDPQAAAAEAVAAAAAGSSGGMSGSSSGVSGSSSSSSSALQPGAAVYVEQEGGKRKSVGVVRVADGSMGMAVLRLGAAQAAQAAGQPLLVGEGDAVRQLFPWRPDWWPRSWGHEEEDGAAGADS</sequence>
<keyword evidence="7" id="KW-1185">Reference proteome</keyword>
<dbReference type="SUPFAM" id="SSF103025">
    <property type="entry name" value="Folate-binding domain"/>
    <property type="match status" value="1"/>
</dbReference>
<keyword evidence="2" id="KW-0809">Transit peptide</keyword>
<dbReference type="GO" id="GO:0005759">
    <property type="term" value="C:mitochondrial matrix"/>
    <property type="evidence" value="ECO:0007669"/>
    <property type="project" value="TreeGrafter"/>
</dbReference>
<gene>
    <name evidence="6" type="ORF">COHA_001924</name>
</gene>
<protein>
    <recommendedName>
        <fullName evidence="5">CAF17 C-terminal domain-containing protein</fullName>
    </recommendedName>
</protein>
<dbReference type="InterPro" id="IPR045179">
    <property type="entry name" value="YgfZ/GcvT"/>
</dbReference>
<accession>A0AAD5H5G3</accession>
<dbReference type="NCBIfam" id="TIGR03317">
    <property type="entry name" value="ygfZ_signature"/>
    <property type="match status" value="1"/>
</dbReference>
<dbReference type="Pfam" id="PF25455">
    <property type="entry name" value="Beta-barrel_CAF17_C"/>
    <property type="match status" value="1"/>
</dbReference>
<dbReference type="EMBL" id="JADXDR010000027">
    <property type="protein sequence ID" value="KAI7844566.1"/>
    <property type="molecule type" value="Genomic_DNA"/>
</dbReference>
<dbReference type="InterPro" id="IPR057460">
    <property type="entry name" value="CAF17_C"/>
</dbReference>
<evidence type="ECO:0000313" key="6">
    <source>
        <dbReference type="EMBL" id="KAI7844566.1"/>
    </source>
</evidence>
<evidence type="ECO:0000256" key="2">
    <source>
        <dbReference type="ARBA" id="ARBA00022946"/>
    </source>
</evidence>
<reference evidence="6" key="1">
    <citation type="submission" date="2020-11" db="EMBL/GenBank/DDBJ databases">
        <title>Chlorella ohadii genome sequencing and assembly.</title>
        <authorList>
            <person name="Murik O."/>
            <person name="Treves H."/>
            <person name="Kedem I."/>
            <person name="Shotland Y."/>
            <person name="Kaplan A."/>
        </authorList>
    </citation>
    <scope>NUCLEOTIDE SEQUENCE</scope>
    <source>
        <strain evidence="6">1</strain>
    </source>
</reference>
<dbReference type="AlphaFoldDB" id="A0AAD5H5G3"/>
<dbReference type="Proteomes" id="UP001205105">
    <property type="component" value="Unassembled WGS sequence"/>
</dbReference>
<name>A0AAD5H5G3_9CHLO</name>
<dbReference type="InterPro" id="IPR017703">
    <property type="entry name" value="YgfZ/GCV_T_CS"/>
</dbReference>
<evidence type="ECO:0000256" key="4">
    <source>
        <dbReference type="SAM" id="MobiDB-lite"/>
    </source>
</evidence>
<feature type="compositionally biased region" description="Low complexity" evidence="4">
    <location>
        <begin position="283"/>
        <end position="297"/>
    </location>
</feature>
<keyword evidence="3" id="KW-0496">Mitochondrion</keyword>
<evidence type="ECO:0000256" key="1">
    <source>
        <dbReference type="ARBA" id="ARBA00004173"/>
    </source>
</evidence>
<evidence type="ECO:0000259" key="5">
    <source>
        <dbReference type="Pfam" id="PF25455"/>
    </source>
</evidence>
<comment type="subcellular location">
    <subcellularLocation>
        <location evidence="1">Mitochondrion</location>
    </subcellularLocation>
</comment>
<evidence type="ECO:0000256" key="3">
    <source>
        <dbReference type="ARBA" id="ARBA00023128"/>
    </source>
</evidence>
<dbReference type="Gene3D" id="3.30.1360.120">
    <property type="entry name" value="Probable tRNA modification gtpase trme, domain 1"/>
    <property type="match status" value="2"/>
</dbReference>
<proteinExistence type="predicted"/>
<evidence type="ECO:0000313" key="7">
    <source>
        <dbReference type="Proteomes" id="UP001205105"/>
    </source>
</evidence>
<comment type="caution">
    <text evidence="6">The sequence shown here is derived from an EMBL/GenBank/DDBJ whole genome shotgun (WGS) entry which is preliminary data.</text>
</comment>
<organism evidence="6 7">
    <name type="scientific">Chlorella ohadii</name>
    <dbReference type="NCBI Taxonomy" id="2649997"/>
    <lineage>
        <taxon>Eukaryota</taxon>
        <taxon>Viridiplantae</taxon>
        <taxon>Chlorophyta</taxon>
        <taxon>core chlorophytes</taxon>
        <taxon>Trebouxiophyceae</taxon>
        <taxon>Chlorellales</taxon>
        <taxon>Chlorellaceae</taxon>
        <taxon>Chlorella clade</taxon>
        <taxon>Chlorella</taxon>
    </lineage>
</organism>
<dbReference type="GO" id="GO:0016226">
    <property type="term" value="P:iron-sulfur cluster assembly"/>
    <property type="evidence" value="ECO:0007669"/>
    <property type="project" value="TreeGrafter"/>
</dbReference>
<dbReference type="InterPro" id="IPR027266">
    <property type="entry name" value="TrmE/GcvT-like"/>
</dbReference>